<evidence type="ECO:0000256" key="1">
    <source>
        <dbReference type="SAM" id="SignalP"/>
    </source>
</evidence>
<organism evidence="2 3">
    <name type="scientific">Denitrobaculum tricleocarpae</name>
    <dbReference type="NCBI Taxonomy" id="2591009"/>
    <lineage>
        <taxon>Bacteria</taxon>
        <taxon>Pseudomonadati</taxon>
        <taxon>Pseudomonadota</taxon>
        <taxon>Alphaproteobacteria</taxon>
        <taxon>Rhodospirillales</taxon>
        <taxon>Rhodospirillaceae</taxon>
        <taxon>Denitrobaculum</taxon>
    </lineage>
</organism>
<proteinExistence type="predicted"/>
<evidence type="ECO:0000313" key="3">
    <source>
        <dbReference type="Proteomes" id="UP000315252"/>
    </source>
</evidence>
<keyword evidence="1" id="KW-0732">Signal</keyword>
<feature type="signal peptide" evidence="1">
    <location>
        <begin position="1"/>
        <end position="31"/>
    </location>
</feature>
<evidence type="ECO:0008006" key="4">
    <source>
        <dbReference type="Google" id="ProtNLM"/>
    </source>
</evidence>
<gene>
    <name evidence="2" type="ORF">FKG95_16330</name>
</gene>
<comment type="caution">
    <text evidence="2">The sequence shown here is derived from an EMBL/GenBank/DDBJ whole genome shotgun (WGS) entry which is preliminary data.</text>
</comment>
<dbReference type="AlphaFoldDB" id="A0A545TPS1"/>
<name>A0A545TPS1_9PROT</name>
<dbReference type="Proteomes" id="UP000315252">
    <property type="component" value="Unassembled WGS sequence"/>
</dbReference>
<accession>A0A545TPS1</accession>
<dbReference type="EMBL" id="VHSH01000005">
    <property type="protein sequence ID" value="TQV79225.1"/>
    <property type="molecule type" value="Genomic_DNA"/>
</dbReference>
<keyword evidence="3" id="KW-1185">Reference proteome</keyword>
<reference evidence="2 3" key="1">
    <citation type="submission" date="2019-06" db="EMBL/GenBank/DDBJ databases">
        <title>Whole genome sequence for Rhodospirillaceae sp. R148.</title>
        <authorList>
            <person name="Wang G."/>
        </authorList>
    </citation>
    <scope>NUCLEOTIDE SEQUENCE [LARGE SCALE GENOMIC DNA]</scope>
    <source>
        <strain evidence="2 3">R148</strain>
    </source>
</reference>
<evidence type="ECO:0000313" key="2">
    <source>
        <dbReference type="EMBL" id="TQV79225.1"/>
    </source>
</evidence>
<dbReference type="OrthoDB" id="7305318at2"/>
<dbReference type="RefSeq" id="WP_142897449.1">
    <property type="nucleotide sequence ID" value="NZ_ML660056.1"/>
</dbReference>
<protein>
    <recommendedName>
        <fullName evidence="4">DUF4893 domain-containing protein</fullName>
    </recommendedName>
</protein>
<feature type="chain" id="PRO_5022073006" description="DUF4893 domain-containing protein" evidence="1">
    <location>
        <begin position="32"/>
        <end position="159"/>
    </location>
</feature>
<sequence length="159" mass="17736">MNQNVYVMHSAFPSKIAVAILALLWLSPAAAEISVTHPRHYATPPKRVTTQPAAIPHGKTRLPPIRPGVIFRSDESLGEGNWNLDKELSKLCRDGKFVQKRDRRYVAVLKGQIYGAATASRQTLSDPQGFAVPDNIYVFRSQGTTRCRVYHRGDRIEPG</sequence>